<feature type="domain" description="AB hydrolase-1" evidence="1">
    <location>
        <begin position="41"/>
        <end position="296"/>
    </location>
</feature>
<dbReference type="Proteomes" id="UP001551695">
    <property type="component" value="Unassembled WGS sequence"/>
</dbReference>
<keyword evidence="2" id="KW-0378">Hydrolase</keyword>
<dbReference type="InterPro" id="IPR029058">
    <property type="entry name" value="AB_hydrolase_fold"/>
</dbReference>
<comment type="caution">
    <text evidence="2">The sequence shown here is derived from an EMBL/GenBank/DDBJ whole genome shotgun (WGS) entry which is preliminary data.</text>
</comment>
<sequence length="321" mass="34264">MSTTIARRAAGPDGHRVTVTADDGVPISVRLFGDDGATATVVFVHGHCLRAESWSYLRDHLLKQWGRDTRMVFYDHRGHGDSGLADPSTYTIDQLGHDLDAVLRAIAPAGPVILVGHSMGAMVTLAYARLFPEAIGTRVVGIALIAGAANGVTEVGLGRFLHRYAVSTLQIAVVRAPRVMQVSKRMTRRLFEPIVREAQFGTKKVNPRMAAVATAMLNETPLLTMATFLTSLMTFDETATLHRLGEIPALVLAGSADIVVPYAHSVVLASQLARSELVRLDGAGHSVILERAEEVALSIVALVARVSTAMTDPGPEYAAAG</sequence>
<dbReference type="RefSeq" id="WP_355086260.1">
    <property type="nucleotide sequence ID" value="NZ_JBEXKW010000021.1"/>
</dbReference>
<dbReference type="InterPro" id="IPR000073">
    <property type="entry name" value="AB_hydrolase_1"/>
</dbReference>
<protein>
    <submittedName>
        <fullName evidence="2">Alpha/beta hydrolase</fullName>
    </submittedName>
</protein>
<dbReference type="PANTHER" id="PTHR43433:SF1">
    <property type="entry name" value="BLL5160 PROTEIN"/>
    <property type="match status" value="1"/>
</dbReference>
<dbReference type="InterPro" id="IPR050471">
    <property type="entry name" value="AB_hydrolase"/>
</dbReference>
<reference evidence="2 3" key="1">
    <citation type="submission" date="2024-06" db="EMBL/GenBank/DDBJ databases">
        <title>The Natural Products Discovery Center: Release of the First 8490 Sequenced Strains for Exploring Actinobacteria Biosynthetic Diversity.</title>
        <authorList>
            <person name="Kalkreuter E."/>
            <person name="Kautsar S.A."/>
            <person name="Yang D."/>
            <person name="Bader C.D."/>
            <person name="Teijaro C.N."/>
            <person name="Fluegel L."/>
            <person name="Davis C.M."/>
            <person name="Simpson J.R."/>
            <person name="Lauterbach L."/>
            <person name="Steele A.D."/>
            <person name="Gui C."/>
            <person name="Meng S."/>
            <person name="Li G."/>
            <person name="Viehrig K."/>
            <person name="Ye F."/>
            <person name="Su P."/>
            <person name="Kiefer A.F."/>
            <person name="Nichols A."/>
            <person name="Cepeda A.J."/>
            <person name="Yan W."/>
            <person name="Fan B."/>
            <person name="Jiang Y."/>
            <person name="Adhikari A."/>
            <person name="Zheng C.-J."/>
            <person name="Schuster L."/>
            <person name="Cowan T.M."/>
            <person name="Smanski M.J."/>
            <person name="Chevrette M.G."/>
            <person name="De Carvalho L.P.S."/>
            <person name="Shen B."/>
        </authorList>
    </citation>
    <scope>NUCLEOTIDE SEQUENCE [LARGE SCALE GENOMIC DNA]</scope>
    <source>
        <strain evidence="2 3">NPDC050403</strain>
    </source>
</reference>
<evidence type="ECO:0000313" key="2">
    <source>
        <dbReference type="EMBL" id="MEV0706674.1"/>
    </source>
</evidence>
<accession>A0ABV3FMM4</accession>
<dbReference type="GO" id="GO:0016787">
    <property type="term" value="F:hydrolase activity"/>
    <property type="evidence" value="ECO:0007669"/>
    <property type="project" value="UniProtKB-KW"/>
</dbReference>
<dbReference type="Gene3D" id="3.40.50.1820">
    <property type="entry name" value="alpha/beta hydrolase"/>
    <property type="match status" value="1"/>
</dbReference>
<name>A0ABV3FMM4_9NOCA</name>
<evidence type="ECO:0000259" key="1">
    <source>
        <dbReference type="Pfam" id="PF12697"/>
    </source>
</evidence>
<evidence type="ECO:0000313" key="3">
    <source>
        <dbReference type="Proteomes" id="UP001551695"/>
    </source>
</evidence>
<keyword evidence="3" id="KW-1185">Reference proteome</keyword>
<proteinExistence type="predicted"/>
<dbReference type="SUPFAM" id="SSF53474">
    <property type="entry name" value="alpha/beta-Hydrolases"/>
    <property type="match status" value="1"/>
</dbReference>
<dbReference type="PANTHER" id="PTHR43433">
    <property type="entry name" value="HYDROLASE, ALPHA/BETA FOLD FAMILY PROTEIN"/>
    <property type="match status" value="1"/>
</dbReference>
<dbReference type="Pfam" id="PF12697">
    <property type="entry name" value="Abhydrolase_6"/>
    <property type="match status" value="1"/>
</dbReference>
<gene>
    <name evidence="2" type="ORF">AB0I48_03830</name>
</gene>
<dbReference type="EMBL" id="JBFAKC010000002">
    <property type="protein sequence ID" value="MEV0706674.1"/>
    <property type="molecule type" value="Genomic_DNA"/>
</dbReference>
<organism evidence="2 3">
    <name type="scientific">Nocardia aurea</name>
    <dbReference type="NCBI Taxonomy" id="2144174"/>
    <lineage>
        <taxon>Bacteria</taxon>
        <taxon>Bacillati</taxon>
        <taxon>Actinomycetota</taxon>
        <taxon>Actinomycetes</taxon>
        <taxon>Mycobacteriales</taxon>
        <taxon>Nocardiaceae</taxon>
        <taxon>Nocardia</taxon>
    </lineage>
</organism>